<protein>
    <submittedName>
        <fullName evidence="1">Galactose-1-phosphate uridylyltransferase</fullName>
    </submittedName>
</protein>
<sequence length="92" mass="10494">MTTDAVRRTRTTLADGREFFYYDDSEPYLSGGATRRLDDPRPLPDRFTPVVAEDGTQQPVTGPQMRYDVLTGEWIPMATHRMNRTFLPGPDT</sequence>
<dbReference type="EMBL" id="DXBY01000140">
    <property type="protein sequence ID" value="HIZ35772.1"/>
    <property type="molecule type" value="Genomic_DNA"/>
</dbReference>
<name>A0A9D2EE67_9MICO</name>
<feature type="non-terminal residue" evidence="1">
    <location>
        <position position="92"/>
    </location>
</feature>
<dbReference type="SUPFAM" id="SSF54197">
    <property type="entry name" value="HIT-like"/>
    <property type="match status" value="1"/>
</dbReference>
<gene>
    <name evidence="1" type="ORF">H9815_08330</name>
</gene>
<proteinExistence type="predicted"/>
<dbReference type="AlphaFoldDB" id="A0A9D2EE67"/>
<organism evidence="1 2">
    <name type="scientific">Candidatus Ruania gallistercoris</name>
    <dbReference type="NCBI Taxonomy" id="2838746"/>
    <lineage>
        <taxon>Bacteria</taxon>
        <taxon>Bacillati</taxon>
        <taxon>Actinomycetota</taxon>
        <taxon>Actinomycetes</taxon>
        <taxon>Micrococcales</taxon>
        <taxon>Ruaniaceae</taxon>
        <taxon>Ruania</taxon>
    </lineage>
</organism>
<keyword evidence="1" id="KW-0808">Transferase</keyword>
<evidence type="ECO:0000313" key="1">
    <source>
        <dbReference type="EMBL" id="HIZ35772.1"/>
    </source>
</evidence>
<reference evidence="1" key="1">
    <citation type="journal article" date="2021" name="PeerJ">
        <title>Extensive microbial diversity within the chicken gut microbiome revealed by metagenomics and culture.</title>
        <authorList>
            <person name="Gilroy R."/>
            <person name="Ravi A."/>
            <person name="Getino M."/>
            <person name="Pursley I."/>
            <person name="Horton D.L."/>
            <person name="Alikhan N.F."/>
            <person name="Baker D."/>
            <person name="Gharbi K."/>
            <person name="Hall N."/>
            <person name="Watson M."/>
            <person name="Adriaenssens E.M."/>
            <person name="Foster-Nyarko E."/>
            <person name="Jarju S."/>
            <person name="Secka A."/>
            <person name="Antonio M."/>
            <person name="Oren A."/>
            <person name="Chaudhuri R.R."/>
            <person name="La Ragione R."/>
            <person name="Hildebrand F."/>
            <person name="Pallen M.J."/>
        </authorList>
    </citation>
    <scope>NUCLEOTIDE SEQUENCE</scope>
    <source>
        <strain evidence="1">ChiGjej4B4-7305</strain>
    </source>
</reference>
<accession>A0A9D2EE67</accession>
<reference evidence="1" key="2">
    <citation type="submission" date="2021-04" db="EMBL/GenBank/DDBJ databases">
        <authorList>
            <person name="Gilroy R."/>
        </authorList>
    </citation>
    <scope>NUCLEOTIDE SEQUENCE</scope>
    <source>
        <strain evidence="1">ChiGjej4B4-7305</strain>
    </source>
</reference>
<keyword evidence="1" id="KW-0548">Nucleotidyltransferase</keyword>
<evidence type="ECO:0000313" key="2">
    <source>
        <dbReference type="Proteomes" id="UP000824037"/>
    </source>
</evidence>
<comment type="caution">
    <text evidence="1">The sequence shown here is derived from an EMBL/GenBank/DDBJ whole genome shotgun (WGS) entry which is preliminary data.</text>
</comment>
<dbReference type="InterPro" id="IPR036265">
    <property type="entry name" value="HIT-like_sf"/>
</dbReference>
<dbReference type="Proteomes" id="UP000824037">
    <property type="component" value="Unassembled WGS sequence"/>
</dbReference>
<dbReference type="GO" id="GO:0016779">
    <property type="term" value="F:nucleotidyltransferase activity"/>
    <property type="evidence" value="ECO:0007669"/>
    <property type="project" value="UniProtKB-KW"/>
</dbReference>